<dbReference type="OrthoDB" id="506498at2759"/>
<dbReference type="Proteomes" id="UP000243217">
    <property type="component" value="Unassembled WGS sequence"/>
</dbReference>
<gene>
    <name evidence="2" type="ORF">THRCLA_11548</name>
</gene>
<dbReference type="PANTHER" id="PTHR45445">
    <property type="match status" value="1"/>
</dbReference>
<accession>A0A1V9Y7I0</accession>
<proteinExistence type="predicted"/>
<dbReference type="InterPro" id="IPR013216">
    <property type="entry name" value="Methyltransf_11"/>
</dbReference>
<keyword evidence="3" id="KW-1185">Reference proteome</keyword>
<dbReference type="SUPFAM" id="SSF53335">
    <property type="entry name" value="S-adenosyl-L-methionine-dependent methyltransferases"/>
    <property type="match status" value="1"/>
</dbReference>
<evidence type="ECO:0000313" key="3">
    <source>
        <dbReference type="Proteomes" id="UP000243217"/>
    </source>
</evidence>
<evidence type="ECO:0000313" key="2">
    <source>
        <dbReference type="EMBL" id="OQR81628.1"/>
    </source>
</evidence>
<dbReference type="EMBL" id="JNBS01004940">
    <property type="protein sequence ID" value="OQR81628.1"/>
    <property type="molecule type" value="Genomic_DNA"/>
</dbReference>
<dbReference type="PANTHER" id="PTHR45445:SF2">
    <property type="entry name" value="METHYLTRANSFERASE TYPE 11 DOMAIN-CONTAINING PROTEIN"/>
    <property type="match status" value="1"/>
</dbReference>
<evidence type="ECO:0000259" key="1">
    <source>
        <dbReference type="Pfam" id="PF08241"/>
    </source>
</evidence>
<dbReference type="Pfam" id="PF08241">
    <property type="entry name" value="Methyltransf_11"/>
    <property type="match status" value="1"/>
</dbReference>
<name>A0A1V9Y7I0_9STRA</name>
<comment type="caution">
    <text evidence="2">The sequence shown here is derived from an EMBL/GenBank/DDBJ whole genome shotgun (WGS) entry which is preliminary data.</text>
</comment>
<protein>
    <recommendedName>
        <fullName evidence="1">Methyltransferase type 11 domain-containing protein</fullName>
    </recommendedName>
</protein>
<dbReference type="Gene3D" id="3.40.50.150">
    <property type="entry name" value="Vaccinia Virus protein VP39"/>
    <property type="match status" value="1"/>
</dbReference>
<dbReference type="NCBIfam" id="TIGR04345">
    <property type="entry name" value="ovoA_Cterm"/>
    <property type="match status" value="1"/>
</dbReference>
<dbReference type="CDD" id="cd02440">
    <property type="entry name" value="AdoMet_MTases"/>
    <property type="match status" value="1"/>
</dbReference>
<dbReference type="InterPro" id="IPR027625">
    <property type="entry name" value="OvoA_Cterm"/>
</dbReference>
<dbReference type="AlphaFoldDB" id="A0A1V9Y7I0"/>
<dbReference type="InterPro" id="IPR029063">
    <property type="entry name" value="SAM-dependent_MTases_sf"/>
</dbReference>
<dbReference type="GO" id="GO:0008757">
    <property type="term" value="F:S-adenosylmethionine-dependent methyltransferase activity"/>
    <property type="evidence" value="ECO:0007669"/>
    <property type="project" value="InterPro"/>
</dbReference>
<sequence length="278" mass="31628">MIFVTSKFTMNSAIKTAVRNASTRSTTASGSMVYESDRAAMEYLQFHYGKDEEVVPYPFAPQDALTFLHRTVKDTIPHTQPNLRHRALDVGCSVGRSSFELSRHFDQVVGIDFSNHFIDMANKMKVDGSAPYEAHIQGDIKEIRNASVPSDIDRSKVHFEQGDACNLGQHLGTFDCVFASNLLCRLPRPRAFLDRLPTLVNKNGILALISPYSWLEEYTPKDQWIGATPETGDSFSVIEKILSPSFELIERTQYPFLIREHDRKFQWGVSDGTFWRRK</sequence>
<reference evidence="2 3" key="1">
    <citation type="journal article" date="2014" name="Genome Biol. Evol.">
        <title>The secreted proteins of Achlya hypogyna and Thraustotheca clavata identify the ancestral oomycete secretome and reveal gene acquisitions by horizontal gene transfer.</title>
        <authorList>
            <person name="Misner I."/>
            <person name="Blouin N."/>
            <person name="Leonard G."/>
            <person name="Richards T.A."/>
            <person name="Lane C.E."/>
        </authorList>
    </citation>
    <scope>NUCLEOTIDE SEQUENCE [LARGE SCALE GENOMIC DNA]</scope>
    <source>
        <strain evidence="2 3">ATCC 34112</strain>
    </source>
</reference>
<organism evidence="2 3">
    <name type="scientific">Thraustotheca clavata</name>
    <dbReference type="NCBI Taxonomy" id="74557"/>
    <lineage>
        <taxon>Eukaryota</taxon>
        <taxon>Sar</taxon>
        <taxon>Stramenopiles</taxon>
        <taxon>Oomycota</taxon>
        <taxon>Saprolegniomycetes</taxon>
        <taxon>Saprolegniales</taxon>
        <taxon>Achlyaceae</taxon>
        <taxon>Thraustotheca</taxon>
    </lineage>
</organism>
<dbReference type="STRING" id="74557.A0A1V9Y7I0"/>
<feature type="domain" description="Methyltransferase type 11" evidence="1">
    <location>
        <begin position="88"/>
        <end position="207"/>
    </location>
</feature>